<organism evidence="1 2">
    <name type="scientific">Kroppenstedtia guangzhouensis</name>
    <dbReference type="NCBI Taxonomy" id="1274356"/>
    <lineage>
        <taxon>Bacteria</taxon>
        <taxon>Bacillati</taxon>
        <taxon>Bacillota</taxon>
        <taxon>Bacilli</taxon>
        <taxon>Bacillales</taxon>
        <taxon>Thermoactinomycetaceae</taxon>
        <taxon>Kroppenstedtia</taxon>
    </lineage>
</organism>
<name>A0ABQ1GQA0_9BACL</name>
<comment type="caution">
    <text evidence="1">The sequence shown here is derived from an EMBL/GenBank/DDBJ whole genome shotgun (WGS) entry which is preliminary data.</text>
</comment>
<gene>
    <name evidence="1" type="ORF">GCM10007416_21330</name>
</gene>
<reference evidence="2" key="1">
    <citation type="journal article" date="2019" name="Int. J. Syst. Evol. Microbiol.">
        <title>The Global Catalogue of Microorganisms (GCM) 10K type strain sequencing project: providing services to taxonomists for standard genome sequencing and annotation.</title>
        <authorList>
            <consortium name="The Broad Institute Genomics Platform"/>
            <consortium name="The Broad Institute Genome Sequencing Center for Infectious Disease"/>
            <person name="Wu L."/>
            <person name="Ma J."/>
        </authorList>
    </citation>
    <scope>NUCLEOTIDE SEQUENCE [LARGE SCALE GENOMIC DNA]</scope>
    <source>
        <strain evidence="2">CGMCC 1.12404</strain>
    </source>
</reference>
<dbReference type="Proteomes" id="UP000617979">
    <property type="component" value="Unassembled WGS sequence"/>
</dbReference>
<proteinExistence type="predicted"/>
<evidence type="ECO:0000313" key="1">
    <source>
        <dbReference type="EMBL" id="GGA47889.1"/>
    </source>
</evidence>
<dbReference type="EMBL" id="BMEX01000006">
    <property type="protein sequence ID" value="GGA47889.1"/>
    <property type="molecule type" value="Genomic_DNA"/>
</dbReference>
<keyword evidence="2" id="KW-1185">Reference proteome</keyword>
<sequence>MEGDWNFTAIYQWANTPTDEVSLKGGNQASADLAVVSTGVCVVHVTFDGRRTGRK</sequence>
<protein>
    <submittedName>
        <fullName evidence="1">Uncharacterized protein</fullName>
    </submittedName>
</protein>
<evidence type="ECO:0000313" key="2">
    <source>
        <dbReference type="Proteomes" id="UP000617979"/>
    </source>
</evidence>
<accession>A0ABQ1GQA0</accession>